<gene>
    <name evidence="4" type="ORF">HIR71_01745</name>
</gene>
<keyword evidence="5" id="KW-1185">Reference proteome</keyword>
<dbReference type="PROSITE" id="PS50887">
    <property type="entry name" value="GGDEF"/>
    <property type="match status" value="1"/>
</dbReference>
<proteinExistence type="predicted"/>
<feature type="transmembrane region" description="Helical" evidence="2">
    <location>
        <begin position="153"/>
        <end position="171"/>
    </location>
</feature>
<sequence length="505" mass="52408">MPGHVLVMLVTVGLCIANLVTDGVPRGISHTLAILLPAGAVLATLLVRRVRPALPWWLALGALVVLGANQVAFLVQVDVQGGPTPSGPLVALALPVGYLFLLGAVTTILLPFIRRDGGRLVEAAILALVGAGLVWVTVARPALEDADAPTGELVYSLALFLVLAAIAGMVARCAVAQPAARPAMVYLTVAVLATFLGNVGRVLTIEGPVDAIGAWALLWLLGYGALAAALVHPSSEHLGVPGASRDGTLSTARLTLLGFVLLLNPLLASAQEAFGDGADWMLLLSGTLLLVPLVVVRIAYLARLQASAQVALTHLVSHDELTGLISRRALLVFLDEAIARLSRPDARGLTVLFLDVDGLKATNDRYGHRAGDQLLQTVAGRLAGAIGVDDVAARVGGDEFVVVCEGSPDATRDVVARVRQVVGEPVRLAGVELAAGASIGIVELGPGDAVGVDEVVALADSRMYEDKRHRYGRAHVDRRRRDGPEVTPSPTTGPVPDRSGTAADG</sequence>
<feature type="compositionally biased region" description="Basic residues" evidence="1">
    <location>
        <begin position="469"/>
        <end position="478"/>
    </location>
</feature>
<keyword evidence="2" id="KW-1133">Transmembrane helix</keyword>
<dbReference type="EMBL" id="JABCJJ010000002">
    <property type="protein sequence ID" value="NMR18958.1"/>
    <property type="molecule type" value="Genomic_DNA"/>
</dbReference>
<evidence type="ECO:0000259" key="3">
    <source>
        <dbReference type="PROSITE" id="PS50887"/>
    </source>
</evidence>
<dbReference type="Pfam" id="PF00990">
    <property type="entry name" value="GGDEF"/>
    <property type="match status" value="1"/>
</dbReference>
<dbReference type="NCBIfam" id="TIGR00254">
    <property type="entry name" value="GGDEF"/>
    <property type="match status" value="1"/>
</dbReference>
<comment type="caution">
    <text evidence="4">The sequence shown here is derived from an EMBL/GenBank/DDBJ whole genome shotgun (WGS) entry which is preliminary data.</text>
</comment>
<keyword evidence="2" id="KW-0812">Transmembrane</keyword>
<name>A0A7Y0LX26_CELFI</name>
<dbReference type="AlphaFoldDB" id="A0A7Y0LX26"/>
<protein>
    <submittedName>
        <fullName evidence="4">Diguanylate cyclase</fullName>
    </submittedName>
</protein>
<organism evidence="4 5">
    <name type="scientific">Cellulomonas fimi</name>
    <dbReference type="NCBI Taxonomy" id="1708"/>
    <lineage>
        <taxon>Bacteria</taxon>
        <taxon>Bacillati</taxon>
        <taxon>Actinomycetota</taxon>
        <taxon>Actinomycetes</taxon>
        <taxon>Micrococcales</taxon>
        <taxon>Cellulomonadaceae</taxon>
        <taxon>Cellulomonas</taxon>
    </lineage>
</organism>
<dbReference type="Gene3D" id="3.30.70.270">
    <property type="match status" value="1"/>
</dbReference>
<feature type="transmembrane region" description="Helical" evidence="2">
    <location>
        <begin position="251"/>
        <end position="268"/>
    </location>
</feature>
<feature type="transmembrane region" description="Helical" evidence="2">
    <location>
        <begin position="89"/>
        <end position="113"/>
    </location>
</feature>
<evidence type="ECO:0000313" key="4">
    <source>
        <dbReference type="EMBL" id="NMR18958.1"/>
    </source>
</evidence>
<dbReference type="InterPro" id="IPR052155">
    <property type="entry name" value="Biofilm_reg_signaling"/>
</dbReference>
<feature type="transmembrane region" description="Helical" evidence="2">
    <location>
        <begin position="54"/>
        <end position="77"/>
    </location>
</feature>
<feature type="transmembrane region" description="Helical" evidence="2">
    <location>
        <begin position="212"/>
        <end position="231"/>
    </location>
</feature>
<dbReference type="Proteomes" id="UP000562124">
    <property type="component" value="Unassembled WGS sequence"/>
</dbReference>
<dbReference type="PANTHER" id="PTHR44757">
    <property type="entry name" value="DIGUANYLATE CYCLASE DGCP"/>
    <property type="match status" value="1"/>
</dbReference>
<evidence type="ECO:0000313" key="5">
    <source>
        <dbReference type="Proteomes" id="UP000562124"/>
    </source>
</evidence>
<feature type="transmembrane region" description="Helical" evidence="2">
    <location>
        <begin position="280"/>
        <end position="300"/>
    </location>
</feature>
<feature type="transmembrane region" description="Helical" evidence="2">
    <location>
        <begin position="27"/>
        <end position="47"/>
    </location>
</feature>
<reference evidence="4 5" key="1">
    <citation type="submission" date="2020-04" db="EMBL/GenBank/DDBJ databases">
        <title>Sequencing and Assembly of C. fimi.</title>
        <authorList>
            <person name="Ramsey A.R."/>
        </authorList>
    </citation>
    <scope>NUCLEOTIDE SEQUENCE [LARGE SCALE GENOMIC DNA]</scope>
    <source>
        <strain evidence="4 5">SB</strain>
    </source>
</reference>
<dbReference type="CDD" id="cd01949">
    <property type="entry name" value="GGDEF"/>
    <property type="match status" value="1"/>
</dbReference>
<accession>A0A7Y0LX26</accession>
<dbReference type="SUPFAM" id="SSF55073">
    <property type="entry name" value="Nucleotide cyclase"/>
    <property type="match status" value="1"/>
</dbReference>
<evidence type="ECO:0000256" key="1">
    <source>
        <dbReference type="SAM" id="MobiDB-lite"/>
    </source>
</evidence>
<feature type="region of interest" description="Disordered" evidence="1">
    <location>
        <begin position="468"/>
        <end position="505"/>
    </location>
</feature>
<feature type="transmembrane region" description="Helical" evidence="2">
    <location>
        <begin position="120"/>
        <end position="138"/>
    </location>
</feature>
<feature type="domain" description="GGDEF" evidence="3">
    <location>
        <begin position="347"/>
        <end position="481"/>
    </location>
</feature>
<dbReference type="SMART" id="SM00267">
    <property type="entry name" value="GGDEF"/>
    <property type="match status" value="1"/>
</dbReference>
<dbReference type="InterPro" id="IPR000160">
    <property type="entry name" value="GGDEF_dom"/>
</dbReference>
<feature type="transmembrane region" description="Helical" evidence="2">
    <location>
        <begin position="183"/>
        <end position="200"/>
    </location>
</feature>
<dbReference type="RefSeq" id="WP_169322895.1">
    <property type="nucleotide sequence ID" value="NZ_JABCJJ010000002.1"/>
</dbReference>
<dbReference type="InterPro" id="IPR029787">
    <property type="entry name" value="Nucleotide_cyclase"/>
</dbReference>
<dbReference type="InterPro" id="IPR043128">
    <property type="entry name" value="Rev_trsase/Diguanyl_cyclase"/>
</dbReference>
<evidence type="ECO:0000256" key="2">
    <source>
        <dbReference type="SAM" id="Phobius"/>
    </source>
</evidence>
<keyword evidence="2" id="KW-0472">Membrane</keyword>
<dbReference type="PANTHER" id="PTHR44757:SF2">
    <property type="entry name" value="BIOFILM ARCHITECTURE MAINTENANCE PROTEIN MBAA"/>
    <property type="match status" value="1"/>
</dbReference>